<dbReference type="NCBIfam" id="TIGR00277">
    <property type="entry name" value="HDIG"/>
    <property type="match status" value="1"/>
</dbReference>
<accession>A0A917NFB6</accession>
<dbReference type="InterPro" id="IPR003607">
    <property type="entry name" value="HD/PDEase_dom"/>
</dbReference>
<dbReference type="InterPro" id="IPR037522">
    <property type="entry name" value="HD_GYP_dom"/>
</dbReference>
<dbReference type="PROSITE" id="PS51831">
    <property type="entry name" value="HD"/>
    <property type="match status" value="1"/>
</dbReference>
<dbReference type="SMART" id="SM00471">
    <property type="entry name" value="HDc"/>
    <property type="match status" value="1"/>
</dbReference>
<comment type="caution">
    <text evidence="3">The sequence shown here is derived from an EMBL/GenBank/DDBJ whole genome shotgun (WGS) entry which is preliminary data.</text>
</comment>
<feature type="domain" description="HD" evidence="1">
    <location>
        <begin position="57"/>
        <end position="181"/>
    </location>
</feature>
<protein>
    <recommendedName>
        <fullName evidence="5">HD domain-containing protein</fullName>
    </recommendedName>
</protein>
<dbReference type="PROSITE" id="PS51832">
    <property type="entry name" value="HD_GYP"/>
    <property type="match status" value="1"/>
</dbReference>
<reference evidence="3" key="2">
    <citation type="submission" date="2020-09" db="EMBL/GenBank/DDBJ databases">
        <authorList>
            <person name="Sun Q."/>
            <person name="Zhou Y."/>
        </authorList>
    </citation>
    <scope>NUCLEOTIDE SEQUENCE</scope>
    <source>
        <strain evidence="3">CGMCC 1.3617</strain>
    </source>
</reference>
<evidence type="ECO:0000313" key="4">
    <source>
        <dbReference type="Proteomes" id="UP000661507"/>
    </source>
</evidence>
<dbReference type="AlphaFoldDB" id="A0A917NFB6"/>
<dbReference type="PANTHER" id="PTHR45228:SF8">
    <property type="entry name" value="TWO-COMPONENT RESPONSE REGULATOR-RELATED"/>
    <property type="match status" value="1"/>
</dbReference>
<dbReference type="PANTHER" id="PTHR45228">
    <property type="entry name" value="CYCLIC DI-GMP PHOSPHODIESTERASE TM_0186-RELATED"/>
    <property type="match status" value="1"/>
</dbReference>
<dbReference type="GO" id="GO:0008081">
    <property type="term" value="F:phosphoric diester hydrolase activity"/>
    <property type="evidence" value="ECO:0007669"/>
    <property type="project" value="UniProtKB-ARBA"/>
</dbReference>
<evidence type="ECO:0000259" key="2">
    <source>
        <dbReference type="PROSITE" id="PS51832"/>
    </source>
</evidence>
<organism evidence="3 4">
    <name type="scientific">Neoroseomonas lacus</name>
    <dbReference type="NCBI Taxonomy" id="287609"/>
    <lineage>
        <taxon>Bacteria</taxon>
        <taxon>Pseudomonadati</taxon>
        <taxon>Pseudomonadota</taxon>
        <taxon>Alphaproteobacteria</taxon>
        <taxon>Acetobacterales</taxon>
        <taxon>Acetobacteraceae</taxon>
        <taxon>Neoroseomonas</taxon>
    </lineage>
</organism>
<dbReference type="SUPFAM" id="SSF109604">
    <property type="entry name" value="HD-domain/PDEase-like"/>
    <property type="match status" value="1"/>
</dbReference>
<evidence type="ECO:0000259" key="1">
    <source>
        <dbReference type="PROSITE" id="PS51831"/>
    </source>
</evidence>
<keyword evidence="4" id="KW-1185">Reference proteome</keyword>
<name>A0A917NFB6_9PROT</name>
<sequence>MERLISPLPEGALACSACTQHAAAQGSLAGRLPCICDAHDVALEGLVARASLSDPEGPDHPKRVGQIAGILAAEIGLPLDLQELLIRAAALHDIGKMSLPEGVLGHRHVLDPEARRQMERHTLLGAGILAHVRTPWMKLAAVIALMHHERWDGSGYPIGLAGEDIPLAARLVAVADVYDALRSDRPYKDAQDHAQALARILEGDARISPVQFDPHVLDALRQREAEIADVPRQDVPRPSRIAYRG</sequence>
<reference evidence="3" key="1">
    <citation type="journal article" date="2014" name="Int. J. Syst. Evol. Microbiol.">
        <title>Complete genome sequence of Corynebacterium casei LMG S-19264T (=DSM 44701T), isolated from a smear-ripened cheese.</title>
        <authorList>
            <consortium name="US DOE Joint Genome Institute (JGI-PGF)"/>
            <person name="Walter F."/>
            <person name="Albersmeier A."/>
            <person name="Kalinowski J."/>
            <person name="Ruckert C."/>
        </authorList>
    </citation>
    <scope>NUCLEOTIDE SEQUENCE</scope>
    <source>
        <strain evidence="3">CGMCC 1.3617</strain>
    </source>
</reference>
<dbReference type="Proteomes" id="UP000661507">
    <property type="component" value="Unassembled WGS sequence"/>
</dbReference>
<dbReference type="InterPro" id="IPR006675">
    <property type="entry name" value="HDIG_dom"/>
</dbReference>
<evidence type="ECO:0008006" key="5">
    <source>
        <dbReference type="Google" id="ProtNLM"/>
    </source>
</evidence>
<feature type="domain" description="HD-GYP" evidence="2">
    <location>
        <begin position="35"/>
        <end position="236"/>
    </location>
</feature>
<gene>
    <name evidence="3" type="ORF">GCM10011320_00300</name>
</gene>
<dbReference type="InterPro" id="IPR052020">
    <property type="entry name" value="Cyclic_di-GMP/3'3'-cGAMP_PDE"/>
</dbReference>
<dbReference type="Gene3D" id="1.10.3210.10">
    <property type="entry name" value="Hypothetical protein af1432"/>
    <property type="match status" value="1"/>
</dbReference>
<dbReference type="Pfam" id="PF13487">
    <property type="entry name" value="HD_5"/>
    <property type="match status" value="1"/>
</dbReference>
<dbReference type="InterPro" id="IPR006674">
    <property type="entry name" value="HD_domain"/>
</dbReference>
<evidence type="ECO:0000313" key="3">
    <source>
        <dbReference type="EMBL" id="GGI97563.1"/>
    </source>
</evidence>
<dbReference type="EMBL" id="BMKW01000001">
    <property type="protein sequence ID" value="GGI97563.1"/>
    <property type="molecule type" value="Genomic_DNA"/>
</dbReference>
<dbReference type="CDD" id="cd00077">
    <property type="entry name" value="HDc"/>
    <property type="match status" value="1"/>
</dbReference>
<proteinExistence type="predicted"/>